<dbReference type="InterPro" id="IPR011050">
    <property type="entry name" value="Pectin_lyase_fold/virulence"/>
</dbReference>
<comment type="caution">
    <text evidence="2">The sequence shown here is derived from an EMBL/GenBank/DDBJ whole genome shotgun (WGS) entry which is preliminary data.</text>
</comment>
<reference evidence="2 3" key="1">
    <citation type="journal article" date="2022" name="bioRxiv">
        <title>Genomics of Preaxostyla Flagellates Illuminates Evolutionary Transitions and the Path Towards Mitochondrial Loss.</title>
        <authorList>
            <person name="Novak L.V.F."/>
            <person name="Treitli S.C."/>
            <person name="Pyrih J."/>
            <person name="Halakuc P."/>
            <person name="Pipaliya S.V."/>
            <person name="Vacek V."/>
            <person name="Brzon O."/>
            <person name="Soukal P."/>
            <person name="Eme L."/>
            <person name="Dacks J.B."/>
            <person name="Karnkowska A."/>
            <person name="Elias M."/>
            <person name="Hampl V."/>
        </authorList>
    </citation>
    <scope>NUCLEOTIDE SEQUENCE [LARGE SCALE GENOMIC DNA]</scope>
    <source>
        <strain evidence="2">NAU3</strain>
        <tissue evidence="2">Gut</tissue>
    </source>
</reference>
<feature type="signal peptide" evidence="1">
    <location>
        <begin position="1"/>
        <end position="19"/>
    </location>
</feature>
<dbReference type="Proteomes" id="UP001281761">
    <property type="component" value="Unassembled WGS sequence"/>
</dbReference>
<keyword evidence="3" id="KW-1185">Reference proteome</keyword>
<dbReference type="SUPFAM" id="SSF51126">
    <property type="entry name" value="Pectin lyase-like"/>
    <property type="match status" value="1"/>
</dbReference>
<organism evidence="2 3">
    <name type="scientific">Blattamonas nauphoetae</name>
    <dbReference type="NCBI Taxonomy" id="2049346"/>
    <lineage>
        <taxon>Eukaryota</taxon>
        <taxon>Metamonada</taxon>
        <taxon>Preaxostyla</taxon>
        <taxon>Oxymonadida</taxon>
        <taxon>Blattamonas</taxon>
    </lineage>
</organism>
<protein>
    <recommendedName>
        <fullName evidence="4">Right handed beta helix domain-containing protein</fullName>
    </recommendedName>
</protein>
<evidence type="ECO:0000313" key="3">
    <source>
        <dbReference type="Proteomes" id="UP001281761"/>
    </source>
</evidence>
<evidence type="ECO:0000256" key="1">
    <source>
        <dbReference type="SAM" id="SignalP"/>
    </source>
</evidence>
<dbReference type="EMBL" id="JARBJD010000259">
    <property type="protein sequence ID" value="KAK2945468.1"/>
    <property type="molecule type" value="Genomic_DNA"/>
</dbReference>
<feature type="chain" id="PRO_5047245761" description="Right handed beta helix domain-containing protein" evidence="1">
    <location>
        <begin position="20"/>
        <end position="639"/>
    </location>
</feature>
<proteinExistence type="predicted"/>
<accession>A0ABQ9X1J9</accession>
<evidence type="ECO:0008006" key="4">
    <source>
        <dbReference type="Google" id="ProtNLM"/>
    </source>
</evidence>
<gene>
    <name evidence="2" type="ORF">BLNAU_19597</name>
</gene>
<evidence type="ECO:0000313" key="2">
    <source>
        <dbReference type="EMBL" id="KAK2945468.1"/>
    </source>
</evidence>
<sequence length="639" mass="68318">MKIPVLILVHLLCIETTFTERTSSPLSLQMAFPPDPEAAIISRNERAFVPEINLNHGTYHSNAFLMDSVSLSLHGSDITICHTSSVTKTDTTSDQNSENNEYGDGNTLPFIFVFSNCTMSMSHISLDCGWRGTSVGRISSSRLTIDNCPIISNPESSPFVMDNGCDDIGSSIFFVDCSHKSIDKSSLLALVTLVQSHTTHSRHTDNSQEVSSTLVSCSGLSLFDAHLVFGSGPLVGFSSSTEQDTGLWTKLETVLIGSRLVNMTSGELKGSGTGVLERWSGSQKILDSCVTQSTNHLYGTTCIDMNLGGSLLCSNTSFSHCHSSLEPSSTPPNFFLEHRTATDPLNFGVTDTEAITFRRCTFLSMTSSSTGAAINHNQSPSSLAVSECSFSKCSAGTKKEGGAIFVNHTKTAKSPITISSSLFVDCTADRGGAVDLYYGSTCAVTDSLFRNNSVVKRGGGLAVGFADSLDQSNCVFEKCITEYSSYSYGGGVGLYMSQGNTIDSVMFRDCSAVNGSDFYSILIGADSDFTSNITNCDSTSDRPNVFLNTAFDDTLIPAVPEASTASLVEIESTPSADQTSSTIRMKVSDIVDGKMLVLVDNTNNHKPPNDNSPPAIARLLTFDFSASTESAMQEVSFGE</sequence>
<keyword evidence="1" id="KW-0732">Signal</keyword>
<name>A0ABQ9X1J9_9EUKA</name>